<dbReference type="InterPro" id="IPR017455">
    <property type="entry name" value="Znf_FYVE-rel"/>
</dbReference>
<evidence type="ECO:0000313" key="7">
    <source>
        <dbReference type="Proteomes" id="UP000265180"/>
    </source>
</evidence>
<dbReference type="SUPFAM" id="SSF57903">
    <property type="entry name" value="FYVE/PHD zinc finger"/>
    <property type="match status" value="1"/>
</dbReference>
<evidence type="ECO:0000256" key="3">
    <source>
        <dbReference type="ARBA" id="ARBA00022833"/>
    </source>
</evidence>
<name>A0A3P9M9T2_ORYLA</name>
<accession>A0A3P9M9T2</accession>
<keyword evidence="3" id="KW-0862">Zinc</keyword>
<dbReference type="GO" id="GO:0008270">
    <property type="term" value="F:zinc ion binding"/>
    <property type="evidence" value="ECO:0007669"/>
    <property type="project" value="UniProtKB-KW"/>
</dbReference>
<dbReference type="InterPro" id="IPR052113">
    <property type="entry name" value="FYVE-type_Zinc_Finger"/>
</dbReference>
<dbReference type="Gene3D" id="2.30.29.160">
    <property type="entry name" value="Zinc finger FYVE domain-containing protein 21, C-terminal"/>
    <property type="match status" value="1"/>
</dbReference>
<sequence>MFSVPPGKKLLRSCSGLRMVTDGGNSSPFCLEEPQWVPDKECHRCMQCDIKFDFMKRKHHCRRCGRCFCDKCCSKKVALDRMCFVDPVRHCADCSLVSQKEADFFDKQLKVLIAGGTFSVTPGESEKSEVMTCRLTSHHLFLLLDGETHFEVPVSRISSMQILTDAASPGDSDIHTYTSLLDSHFLPEESSRPSGIVLHYKRMAHMDTLQLRMDVTEDKKGPAWLAAMYKVRARRRATPMSTRAHECSAHLHDRNKHGPMDAAVLWLRPRRLFGV</sequence>
<dbReference type="InterPro" id="IPR000306">
    <property type="entry name" value="Znf_FYVE"/>
</dbReference>
<evidence type="ECO:0000256" key="4">
    <source>
        <dbReference type="PROSITE-ProRule" id="PRU00091"/>
    </source>
</evidence>
<dbReference type="InterPro" id="IPR013083">
    <property type="entry name" value="Znf_RING/FYVE/PHD"/>
</dbReference>
<feature type="domain" description="FYVE-type" evidence="5">
    <location>
        <begin position="39"/>
        <end position="94"/>
    </location>
</feature>
<dbReference type="PANTHER" id="PTHR39490">
    <property type="entry name" value="ARRESTIN DOMAIN-CONTAINING PROTEIN D"/>
    <property type="match status" value="1"/>
</dbReference>
<reference evidence="6" key="4">
    <citation type="submission" date="2025-09" db="UniProtKB">
        <authorList>
            <consortium name="Ensembl"/>
        </authorList>
    </citation>
    <scope>IDENTIFICATION</scope>
    <source>
        <strain evidence="6">HNI</strain>
    </source>
</reference>
<evidence type="ECO:0000313" key="6">
    <source>
        <dbReference type="Ensembl" id="ENSORLP00020029736.1"/>
    </source>
</evidence>
<reference evidence="6 7" key="2">
    <citation type="submission" date="2017-04" db="EMBL/GenBank/DDBJ databases">
        <title>CpG methylation of centromeres and impact of large insertions on vertebrate speciation.</title>
        <authorList>
            <person name="Ichikawa K."/>
            <person name="Yoshimura J."/>
            <person name="Morishita S."/>
        </authorList>
    </citation>
    <scope>NUCLEOTIDE SEQUENCE</scope>
    <source>
        <strain evidence="6 7">HNI</strain>
    </source>
</reference>
<dbReference type="CDD" id="cd15727">
    <property type="entry name" value="FYVE_ZF21"/>
    <property type="match status" value="1"/>
</dbReference>
<evidence type="ECO:0000256" key="2">
    <source>
        <dbReference type="ARBA" id="ARBA00022771"/>
    </source>
</evidence>
<dbReference type="Pfam" id="PF16696">
    <property type="entry name" value="ZFYVE21_C"/>
    <property type="match status" value="1"/>
</dbReference>
<keyword evidence="1" id="KW-0479">Metal-binding</keyword>
<dbReference type="PANTHER" id="PTHR39490:SF8">
    <property type="entry name" value="ZINC FINGER FYVE DOMAIN-CONTAINING PROTEIN 21"/>
    <property type="match status" value="1"/>
</dbReference>
<dbReference type="InterPro" id="IPR032031">
    <property type="entry name" value="ZFYVE21_C"/>
</dbReference>
<dbReference type="PROSITE" id="PS50178">
    <property type="entry name" value="ZF_FYVE"/>
    <property type="match status" value="1"/>
</dbReference>
<evidence type="ECO:0000259" key="5">
    <source>
        <dbReference type="PROSITE" id="PS50178"/>
    </source>
</evidence>
<reference evidence="6" key="3">
    <citation type="submission" date="2025-08" db="UniProtKB">
        <authorList>
            <consortium name="Ensembl"/>
        </authorList>
    </citation>
    <scope>IDENTIFICATION</scope>
    <source>
        <strain evidence="6">HNI</strain>
    </source>
</reference>
<dbReference type="InterPro" id="IPR038632">
    <property type="entry name" value="ZFYVE21_C_sf"/>
</dbReference>
<reference key="1">
    <citation type="journal article" date="2007" name="Nature">
        <title>The medaka draft genome and insights into vertebrate genome evolution.</title>
        <authorList>
            <person name="Kasahara M."/>
            <person name="Naruse K."/>
            <person name="Sasaki S."/>
            <person name="Nakatani Y."/>
            <person name="Qu W."/>
            <person name="Ahsan B."/>
            <person name="Yamada T."/>
            <person name="Nagayasu Y."/>
            <person name="Doi K."/>
            <person name="Kasai Y."/>
            <person name="Jindo T."/>
            <person name="Kobayashi D."/>
            <person name="Shimada A."/>
            <person name="Toyoda A."/>
            <person name="Kuroki Y."/>
            <person name="Fujiyama A."/>
            <person name="Sasaki T."/>
            <person name="Shimizu A."/>
            <person name="Asakawa S."/>
            <person name="Shimizu N."/>
            <person name="Hashimoto S."/>
            <person name="Yang J."/>
            <person name="Lee Y."/>
            <person name="Matsushima K."/>
            <person name="Sugano S."/>
            <person name="Sakaizumi M."/>
            <person name="Narita T."/>
            <person name="Ohishi K."/>
            <person name="Haga S."/>
            <person name="Ohta F."/>
            <person name="Nomoto H."/>
            <person name="Nogata K."/>
            <person name="Morishita T."/>
            <person name="Endo T."/>
            <person name="Shin-I T."/>
            <person name="Takeda H."/>
            <person name="Morishita S."/>
            <person name="Kohara Y."/>
        </authorList>
    </citation>
    <scope>NUCLEOTIDE SEQUENCE [LARGE SCALE GENOMIC DNA]</scope>
    <source>
        <strain>Hd-rR</strain>
    </source>
</reference>
<dbReference type="InterPro" id="IPR011011">
    <property type="entry name" value="Znf_FYVE_PHD"/>
</dbReference>
<protein>
    <submittedName>
        <fullName evidence="6">Zinc finger, FYVE domain containing 21</fullName>
    </submittedName>
</protein>
<dbReference type="Ensembl" id="ENSORLT00020020251.1">
    <property type="protein sequence ID" value="ENSORLP00020029736.1"/>
    <property type="gene ID" value="ENSORLG00020013865.1"/>
</dbReference>
<proteinExistence type="predicted"/>
<dbReference type="Proteomes" id="UP000265180">
    <property type="component" value="Chromosome 22"/>
</dbReference>
<dbReference type="Gene3D" id="3.30.40.10">
    <property type="entry name" value="Zinc/RING finger domain, C3HC4 (zinc finger)"/>
    <property type="match status" value="1"/>
</dbReference>
<organism evidence="6 7">
    <name type="scientific">Oryzias latipes</name>
    <name type="common">Japanese rice fish</name>
    <name type="synonym">Japanese killifish</name>
    <dbReference type="NCBI Taxonomy" id="8090"/>
    <lineage>
        <taxon>Eukaryota</taxon>
        <taxon>Metazoa</taxon>
        <taxon>Chordata</taxon>
        <taxon>Craniata</taxon>
        <taxon>Vertebrata</taxon>
        <taxon>Euteleostomi</taxon>
        <taxon>Actinopterygii</taxon>
        <taxon>Neopterygii</taxon>
        <taxon>Teleostei</taxon>
        <taxon>Neoteleostei</taxon>
        <taxon>Acanthomorphata</taxon>
        <taxon>Ovalentaria</taxon>
        <taxon>Atherinomorphae</taxon>
        <taxon>Beloniformes</taxon>
        <taxon>Adrianichthyidae</taxon>
        <taxon>Oryziinae</taxon>
        <taxon>Oryzias</taxon>
    </lineage>
</organism>
<keyword evidence="2 4" id="KW-0863">Zinc-finger</keyword>
<dbReference type="Pfam" id="PF01363">
    <property type="entry name" value="FYVE"/>
    <property type="match status" value="1"/>
</dbReference>
<evidence type="ECO:0000256" key="1">
    <source>
        <dbReference type="ARBA" id="ARBA00022723"/>
    </source>
</evidence>
<dbReference type="AlphaFoldDB" id="A0A3P9M9T2"/>
<dbReference type="SMART" id="SM00064">
    <property type="entry name" value="FYVE"/>
    <property type="match status" value="1"/>
</dbReference>